<keyword evidence="7 9" id="KW-0472">Membrane</keyword>
<evidence type="ECO:0000256" key="7">
    <source>
        <dbReference type="ARBA" id="ARBA00023136"/>
    </source>
</evidence>
<organism evidence="10 11">
    <name type="scientific">Podila minutissima</name>
    <dbReference type="NCBI Taxonomy" id="64525"/>
    <lineage>
        <taxon>Eukaryota</taxon>
        <taxon>Fungi</taxon>
        <taxon>Fungi incertae sedis</taxon>
        <taxon>Mucoromycota</taxon>
        <taxon>Mortierellomycotina</taxon>
        <taxon>Mortierellomycetes</taxon>
        <taxon>Mortierellales</taxon>
        <taxon>Mortierellaceae</taxon>
        <taxon>Podila</taxon>
    </lineage>
</organism>
<evidence type="ECO:0000313" key="11">
    <source>
        <dbReference type="Proteomes" id="UP000696485"/>
    </source>
</evidence>
<keyword evidence="2 9" id="KW-0812">Transmembrane</keyword>
<evidence type="ECO:0000313" key="10">
    <source>
        <dbReference type="EMBL" id="KAF9334798.1"/>
    </source>
</evidence>
<feature type="transmembrane region" description="Helical" evidence="9">
    <location>
        <begin position="287"/>
        <end position="305"/>
    </location>
</feature>
<feature type="transmembrane region" description="Helical" evidence="9">
    <location>
        <begin position="160"/>
        <end position="178"/>
    </location>
</feature>
<evidence type="ECO:0000256" key="6">
    <source>
        <dbReference type="ARBA" id="ARBA00023098"/>
    </source>
</evidence>
<feature type="compositionally biased region" description="Low complexity" evidence="8">
    <location>
        <begin position="123"/>
        <end position="140"/>
    </location>
</feature>
<evidence type="ECO:0000256" key="4">
    <source>
        <dbReference type="ARBA" id="ARBA00022824"/>
    </source>
</evidence>
<dbReference type="GO" id="GO:0034389">
    <property type="term" value="P:lipid droplet organization"/>
    <property type="evidence" value="ECO:0007669"/>
    <property type="project" value="TreeGrafter"/>
</dbReference>
<feature type="transmembrane region" description="Helical" evidence="9">
    <location>
        <begin position="257"/>
        <end position="281"/>
    </location>
</feature>
<dbReference type="GO" id="GO:0005789">
    <property type="term" value="C:endoplasmic reticulum membrane"/>
    <property type="evidence" value="ECO:0007669"/>
    <property type="project" value="UniProtKB-SubCell"/>
</dbReference>
<keyword evidence="11" id="KW-1185">Reference proteome</keyword>
<evidence type="ECO:0000256" key="5">
    <source>
        <dbReference type="ARBA" id="ARBA00022989"/>
    </source>
</evidence>
<dbReference type="GO" id="GO:0019915">
    <property type="term" value="P:lipid storage"/>
    <property type="evidence" value="ECO:0007669"/>
    <property type="project" value="InterPro"/>
</dbReference>
<comment type="caution">
    <text evidence="10">The sequence shown here is derived from an EMBL/GenBank/DDBJ whole genome shotgun (WGS) entry which is preliminary data.</text>
</comment>
<accession>A0A9P5SPX4</accession>
<dbReference type="Pfam" id="PF10261">
    <property type="entry name" value="FIT"/>
    <property type="match status" value="2"/>
</dbReference>
<evidence type="ECO:0000256" key="1">
    <source>
        <dbReference type="ARBA" id="ARBA00004477"/>
    </source>
</evidence>
<keyword evidence="4" id="KW-0256">Endoplasmic reticulum</keyword>
<dbReference type="GO" id="GO:0010945">
    <property type="term" value="F:coenzyme A diphosphatase activity"/>
    <property type="evidence" value="ECO:0007669"/>
    <property type="project" value="InterPro"/>
</dbReference>
<dbReference type="InterPro" id="IPR019388">
    <property type="entry name" value="FIT"/>
</dbReference>
<feature type="transmembrane region" description="Helical" evidence="9">
    <location>
        <begin position="74"/>
        <end position="95"/>
    </location>
</feature>
<gene>
    <name evidence="10" type="ORF">BG006_001451</name>
</gene>
<dbReference type="PANTHER" id="PTHR23129">
    <property type="entry name" value="ACYL-COENZYME A DIPHOSPHATASE FITM2"/>
    <property type="match status" value="1"/>
</dbReference>
<reference evidence="10" key="1">
    <citation type="journal article" date="2020" name="Fungal Divers.">
        <title>Resolving the Mortierellaceae phylogeny through synthesis of multi-gene phylogenetics and phylogenomics.</title>
        <authorList>
            <person name="Vandepol N."/>
            <person name="Liber J."/>
            <person name="Desiro A."/>
            <person name="Na H."/>
            <person name="Kennedy M."/>
            <person name="Barry K."/>
            <person name="Grigoriev I.V."/>
            <person name="Miller A.N."/>
            <person name="O'Donnell K."/>
            <person name="Stajich J.E."/>
            <person name="Bonito G."/>
        </authorList>
    </citation>
    <scope>NUCLEOTIDE SEQUENCE</scope>
    <source>
        <strain evidence="10">NVP1</strain>
    </source>
</reference>
<dbReference type="AlphaFoldDB" id="A0A9P5SPX4"/>
<evidence type="ECO:0000256" key="3">
    <source>
        <dbReference type="ARBA" id="ARBA00022801"/>
    </source>
</evidence>
<dbReference type="PANTHER" id="PTHR23129:SF0">
    <property type="entry name" value="ACYL-COENZYME A DIPHOSPHATASE FITM2"/>
    <property type="match status" value="1"/>
</dbReference>
<dbReference type="Proteomes" id="UP000696485">
    <property type="component" value="Unassembled WGS sequence"/>
</dbReference>
<evidence type="ECO:0000256" key="8">
    <source>
        <dbReference type="SAM" id="MobiDB-lite"/>
    </source>
</evidence>
<name>A0A9P5SPX4_9FUNG</name>
<protein>
    <submittedName>
        <fullName evidence="10">Uncharacterized protein</fullName>
    </submittedName>
</protein>
<keyword evidence="5 9" id="KW-1133">Transmembrane helix</keyword>
<feature type="transmembrane region" description="Helical" evidence="9">
    <location>
        <begin position="218"/>
        <end position="236"/>
    </location>
</feature>
<dbReference type="GO" id="GO:0008654">
    <property type="term" value="P:phospholipid biosynthetic process"/>
    <property type="evidence" value="ECO:0007669"/>
    <property type="project" value="TreeGrafter"/>
</dbReference>
<feature type="transmembrane region" description="Helical" evidence="9">
    <location>
        <begin position="34"/>
        <end position="54"/>
    </location>
</feature>
<keyword evidence="3" id="KW-0378">Hydrolase</keyword>
<proteinExistence type="predicted"/>
<keyword evidence="6" id="KW-0443">Lipid metabolism</keyword>
<dbReference type="EMBL" id="JAAAUY010000129">
    <property type="protein sequence ID" value="KAF9334798.1"/>
    <property type="molecule type" value="Genomic_DNA"/>
</dbReference>
<comment type="subcellular location">
    <subcellularLocation>
        <location evidence="1">Endoplasmic reticulum membrane</location>
        <topology evidence="1">Multi-pass membrane protein</topology>
    </subcellularLocation>
</comment>
<sequence length="320" mass="36076">MLSPIISEATLHELVTPLDTPPIPFSEYLLPHQYLSFIFPVTLLAGSAFGIVAGTPPYFFNKRNILNMLFVKNGWGWTSLVFLLYVATVFGKALIQETRSIGQGRQHLRVLGVDTNTVDQDISSSSSSSSETTTSSLGSPLSGLGRNDISLRSNIIVKALIRWGLATLYWWLISQWFFGPGIFDRVFVLTGGSCSVHGHWSQYHCRRNSGHWSGGVDISGHMFLLTHAWLFLMEELSVFLNVPQAWTNLQDRRGARYAVYAVAALCSLWWWMLLMTSVYYHHLTEKLSGLFFGVLFWFCSYVVLYKKSTFPAMPDQVVPV</sequence>
<evidence type="ECO:0000256" key="2">
    <source>
        <dbReference type="ARBA" id="ARBA00022692"/>
    </source>
</evidence>
<evidence type="ECO:0000256" key="9">
    <source>
        <dbReference type="SAM" id="Phobius"/>
    </source>
</evidence>
<feature type="region of interest" description="Disordered" evidence="8">
    <location>
        <begin position="119"/>
        <end position="140"/>
    </location>
</feature>